<evidence type="ECO:0000256" key="2">
    <source>
        <dbReference type="SAM" id="SignalP"/>
    </source>
</evidence>
<sequence>MKKFIVCSLTALCLSACSSNGGSFGSSSNGKLESWTTFDGNTVNLQELGDKQSKVYFYREKDAFQGPAVNVFIDGDYLASVLDGGYRAAIVCSAGDRILPSFTRNTSFADRDTGVDYNFVTGETEYVKIMLSKEGQPIFQRVSQAEGEAAVSNLKQETQTLPRVKANRFCDKAVLDKFTLQAHSLFKFDKSSYKDMLPEGREEIKEIARKINLGIVDIKNIKVVGYTDPMGDDNYNLALSKRRAKTVRQALLNSNVQADVEMEGLGERNLLVRDCLKKYPHDKKARRVCDQPNRRVEIIIYGNRNDK</sequence>
<dbReference type="AlphaFoldDB" id="A0A379C9C2"/>
<dbReference type="InterPro" id="IPR006665">
    <property type="entry name" value="OmpA-like"/>
</dbReference>
<dbReference type="PANTHER" id="PTHR30329:SF17">
    <property type="entry name" value="LIPOPROTEIN YFIB-RELATED"/>
    <property type="match status" value="1"/>
</dbReference>
<gene>
    <name evidence="4" type="primary">ompA_3</name>
    <name evidence="4" type="ORF">NCTC12872_00737</name>
</gene>
<protein>
    <submittedName>
        <fullName evidence="4">Outer membrane protein II</fullName>
    </submittedName>
</protein>
<dbReference type="OrthoDB" id="6896077at2"/>
<dbReference type="PROSITE" id="PS51123">
    <property type="entry name" value="OMPA_2"/>
    <property type="match status" value="1"/>
</dbReference>
<dbReference type="Gene3D" id="3.30.1330.60">
    <property type="entry name" value="OmpA-like domain"/>
    <property type="match status" value="1"/>
</dbReference>
<feature type="signal peptide" evidence="2">
    <location>
        <begin position="1"/>
        <end position="21"/>
    </location>
</feature>
<feature type="domain" description="OmpA-like" evidence="3">
    <location>
        <begin position="173"/>
        <end position="304"/>
    </location>
</feature>
<proteinExistence type="predicted"/>
<dbReference type="PANTHER" id="PTHR30329">
    <property type="entry name" value="STATOR ELEMENT OF FLAGELLAR MOTOR COMPLEX"/>
    <property type="match status" value="1"/>
</dbReference>
<dbReference type="InterPro" id="IPR036737">
    <property type="entry name" value="OmpA-like_sf"/>
</dbReference>
<dbReference type="EMBL" id="UGTA01000001">
    <property type="protein sequence ID" value="SUB58769.1"/>
    <property type="molecule type" value="Genomic_DNA"/>
</dbReference>
<evidence type="ECO:0000313" key="5">
    <source>
        <dbReference type="Proteomes" id="UP000255417"/>
    </source>
</evidence>
<name>A0A379C9C2_9PAST</name>
<reference evidence="4 5" key="1">
    <citation type="submission" date="2018-06" db="EMBL/GenBank/DDBJ databases">
        <authorList>
            <consortium name="Pathogen Informatics"/>
            <person name="Doyle S."/>
        </authorList>
    </citation>
    <scope>NUCLEOTIDE SEQUENCE [LARGE SCALE GENOMIC DNA]</scope>
    <source>
        <strain evidence="4 5">NCTC12872</strain>
    </source>
</reference>
<keyword evidence="2" id="KW-0732">Signal</keyword>
<dbReference type="Pfam" id="PF00691">
    <property type="entry name" value="OmpA"/>
    <property type="match status" value="1"/>
</dbReference>
<dbReference type="Proteomes" id="UP000255417">
    <property type="component" value="Unassembled WGS sequence"/>
</dbReference>
<feature type="chain" id="PRO_5016928660" evidence="2">
    <location>
        <begin position="22"/>
        <end position="307"/>
    </location>
</feature>
<keyword evidence="1" id="KW-0472">Membrane</keyword>
<keyword evidence="5" id="KW-1185">Reference proteome</keyword>
<evidence type="ECO:0000259" key="3">
    <source>
        <dbReference type="PROSITE" id="PS51123"/>
    </source>
</evidence>
<dbReference type="RefSeq" id="WP_115315280.1">
    <property type="nucleotide sequence ID" value="NZ_LWIF01000001.1"/>
</dbReference>
<dbReference type="CDD" id="cd07185">
    <property type="entry name" value="OmpA_C-like"/>
    <property type="match status" value="1"/>
</dbReference>
<evidence type="ECO:0000256" key="1">
    <source>
        <dbReference type="PROSITE-ProRule" id="PRU00473"/>
    </source>
</evidence>
<organism evidence="4 5">
    <name type="scientific">Phocoenobacter uteri</name>
    <dbReference type="NCBI Taxonomy" id="146806"/>
    <lineage>
        <taxon>Bacteria</taxon>
        <taxon>Pseudomonadati</taxon>
        <taxon>Pseudomonadota</taxon>
        <taxon>Gammaproteobacteria</taxon>
        <taxon>Pasteurellales</taxon>
        <taxon>Pasteurellaceae</taxon>
        <taxon>Phocoenobacter</taxon>
    </lineage>
</organism>
<dbReference type="InterPro" id="IPR050330">
    <property type="entry name" value="Bact_OuterMem_StrucFunc"/>
</dbReference>
<dbReference type="SUPFAM" id="SSF103088">
    <property type="entry name" value="OmpA-like"/>
    <property type="match status" value="1"/>
</dbReference>
<accession>A0A379C9C2</accession>
<dbReference type="GO" id="GO:0016020">
    <property type="term" value="C:membrane"/>
    <property type="evidence" value="ECO:0007669"/>
    <property type="project" value="UniProtKB-UniRule"/>
</dbReference>
<evidence type="ECO:0000313" key="4">
    <source>
        <dbReference type="EMBL" id="SUB58769.1"/>
    </source>
</evidence>